<dbReference type="PRINTS" id="PR00463">
    <property type="entry name" value="EP450I"/>
</dbReference>
<proteinExistence type="inferred from homology"/>
<keyword evidence="10" id="KW-1185">Reference proteome</keyword>
<accession>A0A0C9XHW3</accession>
<evidence type="ECO:0000313" key="9">
    <source>
        <dbReference type="EMBL" id="KIJ95752.1"/>
    </source>
</evidence>
<dbReference type="STRING" id="1095629.A0A0C9XHW3"/>
<keyword evidence="5 8" id="KW-0560">Oxidoreductase</keyword>
<dbReference type="InterPro" id="IPR036396">
    <property type="entry name" value="Cyt_P450_sf"/>
</dbReference>
<dbReference type="InterPro" id="IPR050121">
    <property type="entry name" value="Cytochrome_P450_monoxygenase"/>
</dbReference>
<evidence type="ECO:0000256" key="6">
    <source>
        <dbReference type="ARBA" id="ARBA00023004"/>
    </source>
</evidence>
<evidence type="ECO:0000256" key="8">
    <source>
        <dbReference type="RuleBase" id="RU000461"/>
    </source>
</evidence>
<dbReference type="Pfam" id="PF00067">
    <property type="entry name" value="p450"/>
    <property type="match status" value="1"/>
</dbReference>
<dbReference type="SUPFAM" id="SSF48264">
    <property type="entry name" value="Cytochrome P450"/>
    <property type="match status" value="1"/>
</dbReference>
<sequence length="469" mass="53322">MSGFTLHCLALLMASVTTYVVFVTVHRLFLHPLAKVPGPKMAAISGLYMAYYDLVMLGGMVEQLEVLHEKYGKAFDEIYRSKFTKEAWFYDPFLAPESSFACVDPRKAKIQKDILRPLFSRKAILKLENVIQRGVIITTYCFAQSFEAIDFPKFQHPMIISLDSSGFMIFLMQHFPFVIPFILGIPRWLARLISPDSLEMQFFLKTLEAQIDKILANPTMLESEEHPTVYHHLIGADVEVKVSKKALQDESAVLLAAGTDTVGNACMIGTFHLLSNRPLKDKLVSELRAAWPDLDSPLSLEKLEKLPYLTAVIKESLRLSHGVVSPLPRIVPFDTIIAGIPVPAGTVVAMGATFMHNNPKVFIDPKKFDPDRWLQPNTTELEENLVPFSKGPRSCLGVNLGWAELYLIFSNIFRKTDMELFNTTYDISHELLAYFRLLRNNREDDIKFSAYMTPRYRGKQRVYAKMLDN</sequence>
<reference evidence="10" key="2">
    <citation type="submission" date="2015-01" db="EMBL/GenBank/DDBJ databases">
        <title>Evolutionary Origins and Diversification of the Mycorrhizal Mutualists.</title>
        <authorList>
            <consortium name="DOE Joint Genome Institute"/>
            <consortium name="Mycorrhizal Genomics Consortium"/>
            <person name="Kohler A."/>
            <person name="Kuo A."/>
            <person name="Nagy L.G."/>
            <person name="Floudas D."/>
            <person name="Copeland A."/>
            <person name="Barry K.W."/>
            <person name="Cichocki N."/>
            <person name="Veneault-Fourrey C."/>
            <person name="LaButti K."/>
            <person name="Lindquist E.A."/>
            <person name="Lipzen A."/>
            <person name="Lundell T."/>
            <person name="Morin E."/>
            <person name="Murat C."/>
            <person name="Riley R."/>
            <person name="Ohm R."/>
            <person name="Sun H."/>
            <person name="Tunlid A."/>
            <person name="Henrissat B."/>
            <person name="Grigoriev I.V."/>
            <person name="Hibbett D.S."/>
            <person name="Martin F."/>
        </authorList>
    </citation>
    <scope>NUCLEOTIDE SEQUENCE [LARGE SCALE GENOMIC DNA]</scope>
    <source>
        <strain evidence="10">LaAM-08-1</strain>
    </source>
</reference>
<reference evidence="9 10" key="1">
    <citation type="submission" date="2014-04" db="EMBL/GenBank/DDBJ databases">
        <authorList>
            <consortium name="DOE Joint Genome Institute"/>
            <person name="Kuo A."/>
            <person name="Kohler A."/>
            <person name="Nagy L.G."/>
            <person name="Floudas D."/>
            <person name="Copeland A."/>
            <person name="Barry K.W."/>
            <person name="Cichocki N."/>
            <person name="Veneault-Fourrey C."/>
            <person name="LaButti K."/>
            <person name="Lindquist E.A."/>
            <person name="Lipzen A."/>
            <person name="Lundell T."/>
            <person name="Morin E."/>
            <person name="Murat C."/>
            <person name="Sun H."/>
            <person name="Tunlid A."/>
            <person name="Henrissat B."/>
            <person name="Grigoriev I.V."/>
            <person name="Hibbett D.S."/>
            <person name="Martin F."/>
            <person name="Nordberg H.P."/>
            <person name="Cantor M.N."/>
            <person name="Hua S.X."/>
        </authorList>
    </citation>
    <scope>NUCLEOTIDE SEQUENCE [LARGE SCALE GENOMIC DNA]</scope>
    <source>
        <strain evidence="9 10">LaAM-08-1</strain>
    </source>
</reference>
<dbReference type="GO" id="GO:0004497">
    <property type="term" value="F:monooxygenase activity"/>
    <property type="evidence" value="ECO:0007669"/>
    <property type="project" value="UniProtKB-KW"/>
</dbReference>
<dbReference type="GO" id="GO:0005506">
    <property type="term" value="F:iron ion binding"/>
    <property type="evidence" value="ECO:0007669"/>
    <property type="project" value="InterPro"/>
</dbReference>
<evidence type="ECO:0000256" key="3">
    <source>
        <dbReference type="ARBA" id="ARBA00010617"/>
    </source>
</evidence>
<dbReference type="EMBL" id="KN838744">
    <property type="protein sequence ID" value="KIJ95752.1"/>
    <property type="molecule type" value="Genomic_DNA"/>
</dbReference>
<name>A0A0C9XHW3_9AGAR</name>
<protein>
    <recommendedName>
        <fullName evidence="11">Cytochrome P450</fullName>
    </recommendedName>
</protein>
<dbReference type="HOGENOM" id="CLU_001570_14_4_1"/>
<keyword evidence="7 8" id="KW-0349">Heme</keyword>
<dbReference type="Gene3D" id="1.10.630.10">
    <property type="entry name" value="Cytochrome P450"/>
    <property type="match status" value="1"/>
</dbReference>
<evidence type="ECO:0000256" key="5">
    <source>
        <dbReference type="ARBA" id="ARBA00023002"/>
    </source>
</evidence>
<dbReference type="Proteomes" id="UP000054477">
    <property type="component" value="Unassembled WGS sequence"/>
</dbReference>
<dbReference type="GO" id="GO:0016705">
    <property type="term" value="F:oxidoreductase activity, acting on paired donors, with incorporation or reduction of molecular oxygen"/>
    <property type="evidence" value="ECO:0007669"/>
    <property type="project" value="InterPro"/>
</dbReference>
<dbReference type="PANTHER" id="PTHR24305:SF157">
    <property type="entry name" value="N-ACETYLTRYPTOPHAN 6-HYDROXYLASE IVOC-RELATED"/>
    <property type="match status" value="1"/>
</dbReference>
<comment type="cofactor">
    <cofactor evidence="1 7">
        <name>heme</name>
        <dbReference type="ChEBI" id="CHEBI:30413"/>
    </cofactor>
</comment>
<keyword evidence="8" id="KW-0503">Monooxygenase</keyword>
<dbReference type="InterPro" id="IPR001128">
    <property type="entry name" value="Cyt_P450"/>
</dbReference>
<evidence type="ECO:0000256" key="4">
    <source>
        <dbReference type="ARBA" id="ARBA00022723"/>
    </source>
</evidence>
<dbReference type="PROSITE" id="PS00086">
    <property type="entry name" value="CYTOCHROME_P450"/>
    <property type="match status" value="1"/>
</dbReference>
<evidence type="ECO:0000256" key="7">
    <source>
        <dbReference type="PIRSR" id="PIRSR602401-1"/>
    </source>
</evidence>
<dbReference type="InterPro" id="IPR002401">
    <property type="entry name" value="Cyt_P450_E_grp-I"/>
</dbReference>
<dbReference type="PANTHER" id="PTHR24305">
    <property type="entry name" value="CYTOCHROME P450"/>
    <property type="match status" value="1"/>
</dbReference>
<keyword evidence="4 7" id="KW-0479">Metal-binding</keyword>
<keyword evidence="6 7" id="KW-0408">Iron</keyword>
<evidence type="ECO:0000256" key="1">
    <source>
        <dbReference type="ARBA" id="ARBA00001971"/>
    </source>
</evidence>
<feature type="binding site" description="axial binding residue" evidence="7">
    <location>
        <position position="395"/>
    </location>
    <ligand>
        <name>heme</name>
        <dbReference type="ChEBI" id="CHEBI:30413"/>
    </ligand>
    <ligandPart>
        <name>Fe</name>
        <dbReference type="ChEBI" id="CHEBI:18248"/>
    </ligandPart>
</feature>
<gene>
    <name evidence="9" type="ORF">K443DRAFT_108318</name>
</gene>
<dbReference type="GO" id="GO:0020037">
    <property type="term" value="F:heme binding"/>
    <property type="evidence" value="ECO:0007669"/>
    <property type="project" value="InterPro"/>
</dbReference>
<evidence type="ECO:0000313" key="10">
    <source>
        <dbReference type="Proteomes" id="UP000054477"/>
    </source>
</evidence>
<dbReference type="CDD" id="cd11062">
    <property type="entry name" value="CYP58-like"/>
    <property type="match status" value="1"/>
</dbReference>
<dbReference type="PRINTS" id="PR00385">
    <property type="entry name" value="P450"/>
</dbReference>
<dbReference type="AlphaFoldDB" id="A0A0C9XHW3"/>
<evidence type="ECO:0008006" key="11">
    <source>
        <dbReference type="Google" id="ProtNLM"/>
    </source>
</evidence>
<comment type="similarity">
    <text evidence="3 8">Belongs to the cytochrome P450 family.</text>
</comment>
<evidence type="ECO:0000256" key="2">
    <source>
        <dbReference type="ARBA" id="ARBA00005179"/>
    </source>
</evidence>
<comment type="pathway">
    <text evidence="2">Secondary metabolite biosynthesis.</text>
</comment>
<dbReference type="OrthoDB" id="1470350at2759"/>
<organism evidence="9 10">
    <name type="scientific">Laccaria amethystina LaAM-08-1</name>
    <dbReference type="NCBI Taxonomy" id="1095629"/>
    <lineage>
        <taxon>Eukaryota</taxon>
        <taxon>Fungi</taxon>
        <taxon>Dikarya</taxon>
        <taxon>Basidiomycota</taxon>
        <taxon>Agaricomycotina</taxon>
        <taxon>Agaricomycetes</taxon>
        <taxon>Agaricomycetidae</taxon>
        <taxon>Agaricales</taxon>
        <taxon>Agaricineae</taxon>
        <taxon>Hydnangiaceae</taxon>
        <taxon>Laccaria</taxon>
    </lineage>
</organism>
<dbReference type="InterPro" id="IPR017972">
    <property type="entry name" value="Cyt_P450_CS"/>
</dbReference>